<name>A0A3A3GG66_PANTH</name>
<gene>
    <name evidence="2" type="ORF">DQX05_14900</name>
</gene>
<dbReference type="EMBL" id="QYZD01000012">
    <property type="protein sequence ID" value="RJG23152.1"/>
    <property type="molecule type" value="Genomic_DNA"/>
</dbReference>
<dbReference type="OrthoDB" id="2589860at2"/>
<dbReference type="RefSeq" id="WP_119794362.1">
    <property type="nucleotide sequence ID" value="NZ_QYZD01000012.1"/>
</dbReference>
<protein>
    <submittedName>
        <fullName evidence="2">WXG100 family type VII secretion target</fullName>
    </submittedName>
</protein>
<dbReference type="AlphaFoldDB" id="A0A3A3GG66"/>
<comment type="caution">
    <text evidence="2">The sequence shown here is derived from an EMBL/GenBank/DDBJ whole genome shotgun (WGS) entry which is preliminary data.</text>
</comment>
<dbReference type="Gene3D" id="1.10.287.1060">
    <property type="entry name" value="ESAT-6-like"/>
    <property type="match status" value="1"/>
</dbReference>
<dbReference type="Proteomes" id="UP000266177">
    <property type="component" value="Unassembled WGS sequence"/>
</dbReference>
<evidence type="ECO:0000313" key="3">
    <source>
        <dbReference type="Proteomes" id="UP000266177"/>
    </source>
</evidence>
<organism evidence="2 3">
    <name type="scientific">Paenibacillus thiaminolyticus</name>
    <name type="common">Bacillus thiaminolyticus</name>
    <dbReference type="NCBI Taxonomy" id="49283"/>
    <lineage>
        <taxon>Bacteria</taxon>
        <taxon>Bacillati</taxon>
        <taxon>Bacillota</taxon>
        <taxon>Bacilli</taxon>
        <taxon>Bacillales</taxon>
        <taxon>Paenibacillaceae</taxon>
        <taxon>Paenibacillus</taxon>
    </lineage>
</organism>
<sequence>MRILVYPDALRDLGRQLQIAAEQIQTIQSSLSQALHTLTLESSIRTSVMEEWQQASRLSSQIHELLFELGKQISTKAEQFQTADQQTNSILPPGAKIGSATAIFSGIMMGGTSLILPGVAPGLGTISNPNSAVRAMNGGGPSIGLSWKPTEAQLYGFGKGGYDMLRMHRDKFNVNVRGDGYVTISGARSEYALSEGIRGTRYAASNGSDHRNVWKFVDPSIAMKEAFSLNGWSAKLGYAGLAYDTGTAVMTDYEAGGASRAVASGVVNGSLGLGTMAASAAVGAYVGSVVPVGGTIVGAGVGLAAGAVMSMASEVTVNGKSLKTCAVDAVDSAVDGVSDSVTEGTKSLSTKVQSVSDTVADGVKAVKSGTTKTAKRIADSVSDTSGGLENGSPGLDLNGQRRN</sequence>
<evidence type="ECO:0000313" key="2">
    <source>
        <dbReference type="EMBL" id="RJG23152.1"/>
    </source>
</evidence>
<feature type="region of interest" description="Disordered" evidence="1">
    <location>
        <begin position="377"/>
        <end position="403"/>
    </location>
</feature>
<evidence type="ECO:0000256" key="1">
    <source>
        <dbReference type="SAM" id="MobiDB-lite"/>
    </source>
</evidence>
<proteinExistence type="predicted"/>
<reference evidence="2 3" key="1">
    <citation type="submission" date="2018-09" db="EMBL/GenBank/DDBJ databases">
        <title>Paenibacillus SK2017-BO5.</title>
        <authorList>
            <person name="Piskunova J.V."/>
            <person name="Dubiley S.A."/>
            <person name="Severinov K.V."/>
        </authorList>
    </citation>
    <scope>NUCLEOTIDE SEQUENCE [LARGE SCALE GENOMIC DNA]</scope>
    <source>
        <strain evidence="2 3">BO5</strain>
    </source>
</reference>
<accession>A0A3A3GG66</accession>